<evidence type="ECO:0000256" key="1">
    <source>
        <dbReference type="ARBA" id="ARBA00001974"/>
    </source>
</evidence>
<dbReference type="Proteomes" id="UP001240697">
    <property type="component" value="Chromosome"/>
</dbReference>
<evidence type="ECO:0000256" key="4">
    <source>
        <dbReference type="ARBA" id="ARBA00022827"/>
    </source>
</evidence>
<evidence type="ECO:0000313" key="9">
    <source>
        <dbReference type="Proteomes" id="UP001240697"/>
    </source>
</evidence>
<proteinExistence type="inferred from homology"/>
<keyword evidence="4" id="KW-0274">FAD</keyword>
<dbReference type="Pfam" id="PF07992">
    <property type="entry name" value="Pyr_redox_2"/>
    <property type="match status" value="1"/>
</dbReference>
<dbReference type="InterPro" id="IPR036188">
    <property type="entry name" value="FAD/NAD-bd_sf"/>
</dbReference>
<dbReference type="PRINTS" id="PR00368">
    <property type="entry name" value="FADPNR"/>
</dbReference>
<dbReference type="RefSeq" id="WP_283485194.1">
    <property type="nucleotide sequence ID" value="NZ_CP125947.1"/>
</dbReference>
<evidence type="ECO:0000259" key="7">
    <source>
        <dbReference type="Pfam" id="PF07992"/>
    </source>
</evidence>
<feature type="region of interest" description="Disordered" evidence="6">
    <location>
        <begin position="1"/>
        <end position="24"/>
    </location>
</feature>
<keyword evidence="9" id="KW-1185">Reference proteome</keyword>
<organism evidence="8 9">
    <name type="scientific">Comamonas resistens</name>
    <dbReference type="NCBI Taxonomy" id="3046670"/>
    <lineage>
        <taxon>Bacteria</taxon>
        <taxon>Pseudomonadati</taxon>
        <taxon>Pseudomonadota</taxon>
        <taxon>Betaproteobacteria</taxon>
        <taxon>Burkholderiales</taxon>
        <taxon>Comamonadaceae</taxon>
        <taxon>Comamonas</taxon>
    </lineage>
</organism>
<dbReference type="PRINTS" id="PR00411">
    <property type="entry name" value="PNDRDTASEI"/>
</dbReference>
<evidence type="ECO:0000256" key="6">
    <source>
        <dbReference type="SAM" id="MobiDB-lite"/>
    </source>
</evidence>
<comment type="cofactor">
    <cofactor evidence="1">
        <name>FAD</name>
        <dbReference type="ChEBI" id="CHEBI:57692"/>
    </cofactor>
</comment>
<sequence length="452" mass="48728">MEHTVDPSEHTDVQQTRRARRNRDSHAARIVVVGGGVAGLEVATALGKLGSDSIDSVTLVDSDSAHVWKPMLHTIAAGTRDLAQQQTTYLAQASDAHFAYQPGEMCGLDREAGEILLAPIYAPDGRELVAGRRLPYDKLVIAVGSGANDFGTSGVNEHCFMIDSRRKADAFNQEIRLRMVRCMASGEPLQVAIVGGGATGVELAAELVQLAESATAYGALGEAAKFRIVLIEAGPRLLPSFPEEISEATRVRLQALGVSVIVSGRVSCATEQGFELANGELVPASLRVWAAGVKAPEFLTRLGLQTTRSNQLLVNDAMQTSDPDIYALGDCASYTLPGQEAPLPPTAQVAHQQARYLIETLPHVLERPGAQTVGFAYRDFGALVSLAHYDAYGSLGKFGLFNGGVIRGRLAMLSHIMLYRSHQARLYGFWRGGLLWLIDLMNSRLRPSIRLD</sequence>
<evidence type="ECO:0000313" key="8">
    <source>
        <dbReference type="EMBL" id="WHS64044.1"/>
    </source>
</evidence>
<dbReference type="InterPro" id="IPR051169">
    <property type="entry name" value="NADH-Q_oxidoreductase"/>
</dbReference>
<name>A0ABY8SNV7_9BURK</name>
<dbReference type="PANTHER" id="PTHR42913">
    <property type="entry name" value="APOPTOSIS-INDUCING FACTOR 1"/>
    <property type="match status" value="1"/>
</dbReference>
<dbReference type="PANTHER" id="PTHR42913:SF3">
    <property type="entry name" value="64 KDA MITOCHONDRIAL NADH DEHYDROGENASE (EUROFUNG)"/>
    <property type="match status" value="1"/>
</dbReference>
<keyword evidence="3" id="KW-0285">Flavoprotein</keyword>
<dbReference type="EMBL" id="CP125947">
    <property type="protein sequence ID" value="WHS64044.1"/>
    <property type="molecule type" value="Genomic_DNA"/>
</dbReference>
<keyword evidence="5" id="KW-0560">Oxidoreductase</keyword>
<comment type="similarity">
    <text evidence="2">Belongs to the NADH dehydrogenase family.</text>
</comment>
<dbReference type="InterPro" id="IPR023753">
    <property type="entry name" value="FAD/NAD-binding_dom"/>
</dbReference>
<accession>A0ABY8SNV7</accession>
<evidence type="ECO:0000256" key="3">
    <source>
        <dbReference type="ARBA" id="ARBA00022630"/>
    </source>
</evidence>
<evidence type="ECO:0000256" key="2">
    <source>
        <dbReference type="ARBA" id="ARBA00005272"/>
    </source>
</evidence>
<dbReference type="Gene3D" id="3.50.50.100">
    <property type="match status" value="1"/>
</dbReference>
<feature type="domain" description="FAD/NAD(P)-binding" evidence="7">
    <location>
        <begin position="29"/>
        <end position="354"/>
    </location>
</feature>
<evidence type="ECO:0000256" key="5">
    <source>
        <dbReference type="ARBA" id="ARBA00023002"/>
    </source>
</evidence>
<reference evidence="8 9" key="1">
    <citation type="submission" date="2023-05" db="EMBL/GenBank/DDBJ databases">
        <authorList>
            <person name="Yin Y."/>
            <person name="Lu Z."/>
        </authorList>
    </citation>
    <scope>NUCLEOTIDE SEQUENCE [LARGE SCALE GENOMIC DNA]</scope>
    <source>
        <strain evidence="8 9">ZM22</strain>
    </source>
</reference>
<dbReference type="SUPFAM" id="SSF51905">
    <property type="entry name" value="FAD/NAD(P)-binding domain"/>
    <property type="match status" value="1"/>
</dbReference>
<protein>
    <submittedName>
        <fullName evidence="8">FAD-dependent oxidoreductase</fullName>
    </submittedName>
</protein>
<gene>
    <name evidence="8" type="ORF">QMY55_16215</name>
</gene>
<feature type="compositionally biased region" description="Basic and acidic residues" evidence="6">
    <location>
        <begin position="1"/>
        <end position="12"/>
    </location>
</feature>